<organism evidence="9 10">
    <name type="scientific">Desulfonatronum thiosulfatophilum</name>
    <dbReference type="NCBI Taxonomy" id="617002"/>
    <lineage>
        <taxon>Bacteria</taxon>
        <taxon>Pseudomonadati</taxon>
        <taxon>Thermodesulfobacteriota</taxon>
        <taxon>Desulfovibrionia</taxon>
        <taxon>Desulfovibrionales</taxon>
        <taxon>Desulfonatronaceae</taxon>
        <taxon>Desulfonatronum</taxon>
    </lineage>
</organism>
<dbReference type="InterPro" id="IPR045621">
    <property type="entry name" value="BPD_transp_1_N"/>
</dbReference>
<dbReference type="SUPFAM" id="SSF161098">
    <property type="entry name" value="MetI-like"/>
    <property type="match status" value="1"/>
</dbReference>
<feature type="transmembrane region" description="Helical" evidence="7">
    <location>
        <begin position="218"/>
        <end position="241"/>
    </location>
</feature>
<comment type="similarity">
    <text evidence="7">Belongs to the binding-protein-dependent transport system permease family.</text>
</comment>
<keyword evidence="6 7" id="KW-0472">Membrane</keyword>
<reference evidence="9 10" key="1">
    <citation type="submission" date="2016-10" db="EMBL/GenBank/DDBJ databases">
        <authorList>
            <person name="de Groot N.N."/>
        </authorList>
    </citation>
    <scope>NUCLEOTIDE SEQUENCE [LARGE SCALE GENOMIC DNA]</scope>
    <source>
        <strain evidence="9 10">ASO4-2</strain>
    </source>
</reference>
<evidence type="ECO:0000313" key="10">
    <source>
        <dbReference type="Proteomes" id="UP000198771"/>
    </source>
</evidence>
<feature type="domain" description="ABC transmembrane type-1" evidence="8">
    <location>
        <begin position="214"/>
        <end position="418"/>
    </location>
</feature>
<evidence type="ECO:0000259" key="8">
    <source>
        <dbReference type="PROSITE" id="PS50928"/>
    </source>
</evidence>
<comment type="subcellular location">
    <subcellularLocation>
        <location evidence="1 7">Cell membrane</location>
        <topology evidence="1 7">Multi-pass membrane protein</topology>
    </subcellularLocation>
</comment>
<dbReference type="PROSITE" id="PS50928">
    <property type="entry name" value="ABC_TM1"/>
    <property type="match status" value="1"/>
</dbReference>
<dbReference type="InterPro" id="IPR000515">
    <property type="entry name" value="MetI-like"/>
</dbReference>
<sequence length="432" mass="48021">MARFILRRLLLLLLTMLLVSAAVFLITESSPGNVARNVLGSFVTQEQEESFLAQMGLDKPVYLRYTYWLLGSDWHASQKVGLPLRRIRSEDGFQEWWAELQDGRLIRWKLQGENILAVVRNPDGPDEVFTDNDRWELDEAGVGTFWGVSQVNSAVKWRKDTDTTVWSFVMGSGWMQTSGGPVEYIPLKKGFLRGDPGVSLRTGRPVAESLTLRLRNSLVLAGSAFVAVMPLALCLGMLAGLKEGSSTDRILSVGGMIFSVIPEFVTGIFLILIMSMWLGWLPGAAVFGEAAPWQRPDMLVLPVLTLTLVELGYILRITRASMVEVMRSPYIRTAFLKGLSYRRIVFRHAVKNALMAPITVIMLHVNWLMGGIVIVEVVFGYPGLGKYLFDAAMSKDVNALQAGSMVLVVLAVGTQLVADIIYTFLNPRIRYG</sequence>
<keyword evidence="5 7" id="KW-1133">Transmembrane helix</keyword>
<keyword evidence="4 7" id="KW-0812">Transmembrane</keyword>
<gene>
    <name evidence="9" type="ORF">SAMN05660653_01176</name>
</gene>
<dbReference type="Gene3D" id="1.10.3720.10">
    <property type="entry name" value="MetI-like"/>
    <property type="match status" value="1"/>
</dbReference>
<evidence type="ECO:0000256" key="6">
    <source>
        <dbReference type="ARBA" id="ARBA00023136"/>
    </source>
</evidence>
<feature type="transmembrane region" description="Helical" evidence="7">
    <location>
        <begin position="399"/>
        <end position="425"/>
    </location>
</feature>
<dbReference type="PANTHER" id="PTHR43163">
    <property type="entry name" value="DIPEPTIDE TRANSPORT SYSTEM PERMEASE PROTEIN DPPB-RELATED"/>
    <property type="match status" value="1"/>
</dbReference>
<protein>
    <submittedName>
        <fullName evidence="9">Peptide/nickel transport system permease protein</fullName>
    </submittedName>
</protein>
<dbReference type="Pfam" id="PF19300">
    <property type="entry name" value="BPD_transp_1_N"/>
    <property type="match status" value="1"/>
</dbReference>
<dbReference type="Pfam" id="PF00528">
    <property type="entry name" value="BPD_transp_1"/>
    <property type="match status" value="1"/>
</dbReference>
<evidence type="ECO:0000256" key="7">
    <source>
        <dbReference type="RuleBase" id="RU363032"/>
    </source>
</evidence>
<accession>A0A1G6BWS9</accession>
<evidence type="ECO:0000256" key="4">
    <source>
        <dbReference type="ARBA" id="ARBA00022692"/>
    </source>
</evidence>
<dbReference type="Proteomes" id="UP000198771">
    <property type="component" value="Unassembled WGS sequence"/>
</dbReference>
<dbReference type="OrthoDB" id="9778910at2"/>
<dbReference type="EMBL" id="FMXO01000006">
    <property type="protein sequence ID" value="SDB25069.1"/>
    <property type="molecule type" value="Genomic_DNA"/>
</dbReference>
<dbReference type="RefSeq" id="WP_092118554.1">
    <property type="nucleotide sequence ID" value="NZ_FMXO01000006.1"/>
</dbReference>
<dbReference type="STRING" id="617002.SAMN05660653_01176"/>
<evidence type="ECO:0000256" key="3">
    <source>
        <dbReference type="ARBA" id="ARBA00022475"/>
    </source>
</evidence>
<keyword evidence="3" id="KW-1003">Cell membrane</keyword>
<evidence type="ECO:0000256" key="5">
    <source>
        <dbReference type="ARBA" id="ARBA00022989"/>
    </source>
</evidence>
<keyword evidence="10" id="KW-1185">Reference proteome</keyword>
<proteinExistence type="inferred from homology"/>
<name>A0A1G6BWS9_9BACT</name>
<feature type="transmembrane region" description="Helical" evidence="7">
    <location>
        <begin position="298"/>
        <end position="317"/>
    </location>
</feature>
<feature type="transmembrane region" description="Helical" evidence="7">
    <location>
        <begin position="253"/>
        <end position="278"/>
    </location>
</feature>
<dbReference type="GO" id="GO:0005886">
    <property type="term" value="C:plasma membrane"/>
    <property type="evidence" value="ECO:0007669"/>
    <property type="project" value="UniProtKB-SubCell"/>
</dbReference>
<dbReference type="CDD" id="cd06261">
    <property type="entry name" value="TM_PBP2"/>
    <property type="match status" value="1"/>
</dbReference>
<dbReference type="GO" id="GO:0055085">
    <property type="term" value="P:transmembrane transport"/>
    <property type="evidence" value="ECO:0007669"/>
    <property type="project" value="InterPro"/>
</dbReference>
<evidence type="ECO:0000256" key="1">
    <source>
        <dbReference type="ARBA" id="ARBA00004651"/>
    </source>
</evidence>
<feature type="transmembrane region" description="Helical" evidence="7">
    <location>
        <begin position="353"/>
        <end position="379"/>
    </location>
</feature>
<dbReference type="InterPro" id="IPR035906">
    <property type="entry name" value="MetI-like_sf"/>
</dbReference>
<dbReference type="PANTHER" id="PTHR43163:SF6">
    <property type="entry name" value="DIPEPTIDE TRANSPORT SYSTEM PERMEASE PROTEIN DPPB-RELATED"/>
    <property type="match status" value="1"/>
</dbReference>
<keyword evidence="2 7" id="KW-0813">Transport</keyword>
<evidence type="ECO:0000313" key="9">
    <source>
        <dbReference type="EMBL" id="SDB25069.1"/>
    </source>
</evidence>
<evidence type="ECO:0000256" key="2">
    <source>
        <dbReference type="ARBA" id="ARBA00022448"/>
    </source>
</evidence>
<dbReference type="AlphaFoldDB" id="A0A1G6BWS9"/>